<dbReference type="EMBL" id="PTIT01000012">
    <property type="protein sequence ID" value="PPK51459.1"/>
    <property type="molecule type" value="Genomic_DNA"/>
</dbReference>
<evidence type="ECO:0000313" key="2">
    <source>
        <dbReference type="EMBL" id="PPK54761.1"/>
    </source>
</evidence>
<dbReference type="AlphaFoldDB" id="A0A2S6G6W9"/>
<gene>
    <name evidence="2" type="ORF">B0H24_101028</name>
    <name evidence="1" type="ORF">BY455_11258</name>
</gene>
<dbReference type="EMBL" id="PTIU01000010">
    <property type="protein sequence ID" value="PPK54761.1"/>
    <property type="molecule type" value="Genomic_DNA"/>
</dbReference>
<name>A0A2S6G6W9_9GAMM</name>
<proteinExistence type="predicted"/>
<evidence type="ECO:0000313" key="4">
    <source>
        <dbReference type="Proteomes" id="UP000239648"/>
    </source>
</evidence>
<reference evidence="1 4" key="1">
    <citation type="submission" date="2018-02" db="EMBL/GenBank/DDBJ databases">
        <title>Deep subsurface shale carbon reservoir microbial communities from Ohio and West Virginia, USA.</title>
        <authorList>
            <person name="Wrighton K."/>
        </authorList>
    </citation>
    <scope>NUCLEOTIDE SEQUENCE [LARGE SCALE GENOMIC DNA]</scope>
    <source>
        <strain evidence="1 4">UTICA-S1B6</strain>
    </source>
</reference>
<sequence length="38" mass="4193">MGASSVYEQNLAKCKQSLLPATITASFCEAVMRIDFHM</sequence>
<protein>
    <submittedName>
        <fullName evidence="2">Uncharacterized protein</fullName>
    </submittedName>
</protein>
<keyword evidence="4" id="KW-1185">Reference proteome</keyword>
<comment type="caution">
    <text evidence="2">The sequence shown here is derived from an EMBL/GenBank/DDBJ whole genome shotgun (WGS) entry which is preliminary data.</text>
</comment>
<organism evidence="2 3">
    <name type="scientific">Marinobacter persicus</name>
    <dbReference type="NCBI Taxonomy" id="930118"/>
    <lineage>
        <taxon>Bacteria</taxon>
        <taxon>Pseudomonadati</taxon>
        <taxon>Pseudomonadota</taxon>
        <taxon>Gammaproteobacteria</taxon>
        <taxon>Pseudomonadales</taxon>
        <taxon>Marinobacteraceae</taxon>
        <taxon>Marinobacter</taxon>
    </lineage>
</organism>
<dbReference type="Proteomes" id="UP000239648">
    <property type="component" value="Unassembled WGS sequence"/>
</dbReference>
<dbReference type="Proteomes" id="UP000239446">
    <property type="component" value="Unassembled WGS sequence"/>
</dbReference>
<evidence type="ECO:0000313" key="3">
    <source>
        <dbReference type="Proteomes" id="UP000239446"/>
    </source>
</evidence>
<reference evidence="2 3" key="2">
    <citation type="submission" date="2018-02" db="EMBL/GenBank/DDBJ databases">
        <title>Subsurface microbial communities from deep shales in Ohio and West Virginia, USA.</title>
        <authorList>
            <person name="Wrighton K."/>
        </authorList>
    </citation>
    <scope>NUCLEOTIDE SEQUENCE [LARGE SCALE GENOMIC DNA]</scope>
    <source>
        <strain evidence="2 3">UTICA-S1B9</strain>
    </source>
</reference>
<accession>A0A2S6G6W9</accession>
<evidence type="ECO:0000313" key="1">
    <source>
        <dbReference type="EMBL" id="PPK51459.1"/>
    </source>
</evidence>